<evidence type="ECO:0000259" key="3">
    <source>
        <dbReference type="PROSITE" id="PS50240"/>
    </source>
</evidence>
<evidence type="ECO:0000256" key="2">
    <source>
        <dbReference type="SAM" id="SignalP"/>
    </source>
</evidence>
<dbReference type="EMBL" id="CAJVCH010526620">
    <property type="protein sequence ID" value="CAG7822525.1"/>
    <property type="molecule type" value="Genomic_DNA"/>
</dbReference>
<feature type="signal peptide" evidence="2">
    <location>
        <begin position="1"/>
        <end position="17"/>
    </location>
</feature>
<feature type="domain" description="Peptidase S1" evidence="3">
    <location>
        <begin position="126"/>
        <end position="369"/>
    </location>
</feature>
<dbReference type="Pfam" id="PF00089">
    <property type="entry name" value="Trypsin"/>
    <property type="match status" value="1"/>
</dbReference>
<evidence type="ECO:0000313" key="4">
    <source>
        <dbReference type="EMBL" id="CAG7822525.1"/>
    </source>
</evidence>
<evidence type="ECO:0000313" key="5">
    <source>
        <dbReference type="Proteomes" id="UP000708208"/>
    </source>
</evidence>
<accession>A0A8J2PU45</accession>
<dbReference type="GO" id="GO:0006508">
    <property type="term" value="P:proteolysis"/>
    <property type="evidence" value="ECO:0007669"/>
    <property type="project" value="InterPro"/>
</dbReference>
<evidence type="ECO:0000256" key="1">
    <source>
        <dbReference type="ARBA" id="ARBA00023157"/>
    </source>
</evidence>
<dbReference type="PROSITE" id="PS50240">
    <property type="entry name" value="TRYPSIN_DOM"/>
    <property type="match status" value="1"/>
</dbReference>
<comment type="caution">
    <text evidence="4">The sequence shown here is derived from an EMBL/GenBank/DDBJ whole genome shotgun (WGS) entry which is preliminary data.</text>
</comment>
<keyword evidence="5" id="KW-1185">Reference proteome</keyword>
<dbReference type="InterPro" id="IPR001254">
    <property type="entry name" value="Trypsin_dom"/>
</dbReference>
<dbReference type="Proteomes" id="UP000708208">
    <property type="component" value="Unassembled WGS sequence"/>
</dbReference>
<protein>
    <recommendedName>
        <fullName evidence="3">Peptidase S1 domain-containing protein</fullName>
    </recommendedName>
</protein>
<dbReference type="SMART" id="SM00020">
    <property type="entry name" value="Tryp_SPc"/>
    <property type="match status" value="1"/>
</dbReference>
<dbReference type="PROSITE" id="PS00135">
    <property type="entry name" value="TRYPSIN_SER"/>
    <property type="match status" value="1"/>
</dbReference>
<dbReference type="CDD" id="cd00190">
    <property type="entry name" value="Tryp_SPc"/>
    <property type="match status" value="1"/>
</dbReference>
<dbReference type="PANTHER" id="PTHR24252">
    <property type="entry name" value="ACROSIN-RELATED"/>
    <property type="match status" value="1"/>
</dbReference>
<gene>
    <name evidence="4" type="ORF">AFUS01_LOCUS32793</name>
</gene>
<dbReference type="OrthoDB" id="6407006at2759"/>
<dbReference type="InterPro" id="IPR033116">
    <property type="entry name" value="TRYPSIN_SER"/>
</dbReference>
<keyword evidence="2" id="KW-0732">Signal</keyword>
<feature type="chain" id="PRO_5035220018" description="Peptidase S1 domain-containing protein" evidence="2">
    <location>
        <begin position="18"/>
        <end position="371"/>
    </location>
</feature>
<dbReference type="FunFam" id="2.40.10.10:FF:000072">
    <property type="entry name" value="CLIP-domain serine protease"/>
    <property type="match status" value="1"/>
</dbReference>
<dbReference type="AlphaFoldDB" id="A0A8J2PU45"/>
<sequence length="371" mass="41254">MRLPVLFFVGIFSISHSWIVVGPQQYGISENSSLFLPRIFPRVFQSGRACPGSGCPLALLCWLTRTGCNNGPMMTSSSSSYTPSVATAVNMMQALRKDIHIENNDISVSDYDVECGIQKYSAQKRIIGGHTAGFGELPWQAHIRIAGFQCGGVLLNHNYVATAAHCVHRARLSEITIYLGEHDTKDTGRWLEPIPEESFAVVERIIHPRFKYMLTQPDRYDVALLRLHRPVRFKANILPICLPPDEKVYQGKIGVVAGWGKTDTSYGKTGTNVLQKVLVPILNNIDCRRWHHQKHIHVELHDEMFCAGHRDGKMDACLGDSGGPLVVLDEGRWTLAGITSAGFGCAVDHQPGIYHKVSTTARWIRSQISAR</sequence>
<name>A0A8J2PU45_9HEXA</name>
<proteinExistence type="predicted"/>
<keyword evidence="1" id="KW-1015">Disulfide bond</keyword>
<dbReference type="PANTHER" id="PTHR24252:SF7">
    <property type="entry name" value="HYALIN"/>
    <property type="match status" value="1"/>
</dbReference>
<reference evidence="4" key="1">
    <citation type="submission" date="2021-06" db="EMBL/GenBank/DDBJ databases">
        <authorList>
            <person name="Hodson N. C."/>
            <person name="Mongue J. A."/>
            <person name="Jaron S. K."/>
        </authorList>
    </citation>
    <scope>NUCLEOTIDE SEQUENCE</scope>
</reference>
<dbReference type="GO" id="GO:0004252">
    <property type="term" value="F:serine-type endopeptidase activity"/>
    <property type="evidence" value="ECO:0007669"/>
    <property type="project" value="InterPro"/>
</dbReference>
<organism evidence="4 5">
    <name type="scientific">Allacma fusca</name>
    <dbReference type="NCBI Taxonomy" id="39272"/>
    <lineage>
        <taxon>Eukaryota</taxon>
        <taxon>Metazoa</taxon>
        <taxon>Ecdysozoa</taxon>
        <taxon>Arthropoda</taxon>
        <taxon>Hexapoda</taxon>
        <taxon>Collembola</taxon>
        <taxon>Symphypleona</taxon>
        <taxon>Sminthuridae</taxon>
        <taxon>Allacma</taxon>
    </lineage>
</organism>